<proteinExistence type="predicted"/>
<sequence length="50" mass="5663">MTELEAIAVEIAYQTLERNPVENRLGAGWTEEEIETIKEIYADLQIKLGA</sequence>
<dbReference type="KEGG" id="cpyr:CYJ47_06520"/>
<name>A0AAF0YSJ7_9CORY</name>
<gene>
    <name evidence="1" type="ORF">CYJ47_06520</name>
</gene>
<protein>
    <submittedName>
        <fullName evidence="1">Uncharacterized protein</fullName>
    </submittedName>
</protein>
<dbReference type="RefSeq" id="WP_180805585.1">
    <property type="nucleotide sequence ID" value="NZ_CP136958.1"/>
</dbReference>
<dbReference type="AlphaFoldDB" id="A0AAF0YSJ7"/>
<reference evidence="1" key="2">
    <citation type="submission" date="2023-10" db="EMBL/GenBank/DDBJ databases">
        <authorList>
            <person name="Choi B."/>
        </authorList>
    </citation>
    <scope>NUCLEOTIDE SEQUENCE</scope>
    <source>
        <strain evidence="1">UMB0763</strain>
    </source>
</reference>
<organism evidence="1 2">
    <name type="scientific">Corynebacterium pyruviciproducens</name>
    <dbReference type="NCBI Taxonomy" id="598660"/>
    <lineage>
        <taxon>Bacteria</taxon>
        <taxon>Bacillati</taxon>
        <taxon>Actinomycetota</taxon>
        <taxon>Actinomycetes</taxon>
        <taxon>Mycobacteriales</taxon>
        <taxon>Corynebacteriaceae</taxon>
        <taxon>Corynebacterium</taxon>
    </lineage>
</organism>
<accession>A0AAF0YSJ7</accession>
<dbReference type="EMBL" id="CP136958">
    <property type="protein sequence ID" value="WOT03402.1"/>
    <property type="molecule type" value="Genomic_DNA"/>
</dbReference>
<evidence type="ECO:0000313" key="2">
    <source>
        <dbReference type="Proteomes" id="UP000234560"/>
    </source>
</evidence>
<evidence type="ECO:0000313" key="1">
    <source>
        <dbReference type="EMBL" id="WOT03402.1"/>
    </source>
</evidence>
<dbReference type="Proteomes" id="UP000234560">
    <property type="component" value="Chromosome"/>
</dbReference>
<reference evidence="1" key="1">
    <citation type="submission" date="2017-12" db="EMBL/GenBank/DDBJ databases">
        <authorList>
            <person name="Thomas-White K."/>
            <person name="Wolfe A.J."/>
        </authorList>
    </citation>
    <scope>NUCLEOTIDE SEQUENCE</scope>
    <source>
        <strain evidence="1">UMB0763</strain>
    </source>
</reference>